<accession>A0AAP5IIJ9</accession>
<dbReference type="EMBL" id="JAALHA020000037">
    <property type="protein sequence ID" value="MDR9900630.1"/>
    <property type="molecule type" value="Genomic_DNA"/>
</dbReference>
<keyword evidence="3" id="KW-1185">Reference proteome</keyword>
<evidence type="ECO:0000313" key="2">
    <source>
        <dbReference type="EMBL" id="MDR9900630.1"/>
    </source>
</evidence>
<comment type="caution">
    <text evidence="2">The sequence shown here is derived from an EMBL/GenBank/DDBJ whole genome shotgun (WGS) entry which is preliminary data.</text>
</comment>
<dbReference type="InterPro" id="IPR002716">
    <property type="entry name" value="PIN_dom"/>
</dbReference>
<dbReference type="AlphaFoldDB" id="A0AAP5IIJ9"/>
<name>A0AAP5IIJ9_9CYAN</name>
<dbReference type="SUPFAM" id="SSF88723">
    <property type="entry name" value="PIN domain-like"/>
    <property type="match status" value="1"/>
</dbReference>
<dbReference type="CDD" id="cd18682">
    <property type="entry name" value="PIN_VapC-like"/>
    <property type="match status" value="1"/>
</dbReference>
<dbReference type="RefSeq" id="WP_208341739.1">
    <property type="nucleotide sequence ID" value="NZ_CAWQFN010000023.1"/>
</dbReference>
<protein>
    <submittedName>
        <fullName evidence="2">Type II toxin-antitoxin system VapC family toxin</fullName>
    </submittedName>
</protein>
<evidence type="ECO:0000259" key="1">
    <source>
        <dbReference type="Pfam" id="PF01850"/>
    </source>
</evidence>
<evidence type="ECO:0000313" key="3">
    <source>
        <dbReference type="Proteomes" id="UP000667802"/>
    </source>
</evidence>
<gene>
    <name evidence="2" type="ORF">G7B40_039770</name>
</gene>
<dbReference type="Proteomes" id="UP000667802">
    <property type="component" value="Unassembled WGS sequence"/>
</dbReference>
<organism evidence="2 3">
    <name type="scientific">Aetokthonos hydrillicola Thurmond2011</name>
    <dbReference type="NCBI Taxonomy" id="2712845"/>
    <lineage>
        <taxon>Bacteria</taxon>
        <taxon>Bacillati</taxon>
        <taxon>Cyanobacteriota</taxon>
        <taxon>Cyanophyceae</taxon>
        <taxon>Nostocales</taxon>
        <taxon>Hapalosiphonaceae</taxon>
        <taxon>Aetokthonos</taxon>
    </lineage>
</organism>
<dbReference type="Gene3D" id="3.40.50.1010">
    <property type="entry name" value="5'-nuclease"/>
    <property type="match status" value="1"/>
</dbReference>
<proteinExistence type="predicted"/>
<dbReference type="InterPro" id="IPR029060">
    <property type="entry name" value="PIN-like_dom_sf"/>
</dbReference>
<feature type="domain" description="PIN" evidence="1">
    <location>
        <begin position="4"/>
        <end position="118"/>
    </location>
</feature>
<sequence length="127" mass="13765">MNAIVFDASVIIAMLQEESGHQEGLKWIEQALVSTVNIAEVASFLSMKALPLLSIRQTIARLALNIAPLTTELAELTGALRYQTRSAGLSLGDRACLALAISREIPVLTADKAWAKLDLPIEVKLIR</sequence>
<reference evidence="3" key="1">
    <citation type="journal article" date="2021" name="Science">
        <title>Hunting the eagle killer: A cyanobacterial neurotoxin causes vacuolar myelinopathy.</title>
        <authorList>
            <person name="Breinlinger S."/>
            <person name="Phillips T.J."/>
            <person name="Haram B.N."/>
            <person name="Mares J."/>
            <person name="Martinez Yerena J.A."/>
            <person name="Hrouzek P."/>
            <person name="Sobotka R."/>
            <person name="Henderson W.M."/>
            <person name="Schmieder P."/>
            <person name="Williams S.M."/>
            <person name="Lauderdale J.D."/>
            <person name="Wilde H.D."/>
            <person name="Gerrin W."/>
            <person name="Kust A."/>
            <person name="Washington J.W."/>
            <person name="Wagner C."/>
            <person name="Geier B."/>
            <person name="Liebeke M."/>
            <person name="Enke H."/>
            <person name="Niedermeyer T.H.J."/>
            <person name="Wilde S.B."/>
        </authorList>
    </citation>
    <scope>NUCLEOTIDE SEQUENCE [LARGE SCALE GENOMIC DNA]</scope>
    <source>
        <strain evidence="3">Thurmond2011</strain>
    </source>
</reference>
<dbReference type="Pfam" id="PF01850">
    <property type="entry name" value="PIN"/>
    <property type="match status" value="1"/>
</dbReference>